<gene>
    <name evidence="2" type="ORF">WUBG_05581</name>
</gene>
<dbReference type="AlphaFoldDB" id="J9EMU2"/>
<protein>
    <submittedName>
        <fullName evidence="2">Uncharacterized protein</fullName>
    </submittedName>
</protein>
<evidence type="ECO:0000256" key="1">
    <source>
        <dbReference type="SAM" id="SignalP"/>
    </source>
</evidence>
<evidence type="ECO:0000313" key="3">
    <source>
        <dbReference type="Proteomes" id="UP000004810"/>
    </source>
</evidence>
<feature type="chain" id="PRO_5003822153" evidence="1">
    <location>
        <begin position="22"/>
        <end position="74"/>
    </location>
</feature>
<name>J9EMU2_WUCBA</name>
<feature type="signal peptide" evidence="1">
    <location>
        <begin position="1"/>
        <end position="21"/>
    </location>
</feature>
<sequence>WLHVCACVSLCVGVCVHLCKWWECTYLYSPTKTFISWWKDAHDGGEKKVTVAVAAIRWRLRKDNAMKTGAGNKN</sequence>
<keyword evidence="1" id="KW-0732">Signal</keyword>
<dbReference type="EMBL" id="ADBV01002156">
    <property type="protein sequence ID" value="EJW83508.1"/>
    <property type="molecule type" value="Genomic_DNA"/>
</dbReference>
<organism evidence="2 3">
    <name type="scientific">Wuchereria bancrofti</name>
    <dbReference type="NCBI Taxonomy" id="6293"/>
    <lineage>
        <taxon>Eukaryota</taxon>
        <taxon>Metazoa</taxon>
        <taxon>Ecdysozoa</taxon>
        <taxon>Nematoda</taxon>
        <taxon>Chromadorea</taxon>
        <taxon>Rhabditida</taxon>
        <taxon>Spirurina</taxon>
        <taxon>Spiruromorpha</taxon>
        <taxon>Filarioidea</taxon>
        <taxon>Onchocercidae</taxon>
        <taxon>Wuchereria</taxon>
    </lineage>
</organism>
<proteinExistence type="predicted"/>
<dbReference type="Proteomes" id="UP000004810">
    <property type="component" value="Unassembled WGS sequence"/>
</dbReference>
<accession>J9EMU2</accession>
<feature type="non-terminal residue" evidence="2">
    <location>
        <position position="1"/>
    </location>
</feature>
<reference evidence="3" key="1">
    <citation type="submission" date="2012-08" db="EMBL/GenBank/DDBJ databases">
        <title>The Genome Sequence of Wuchereria bancrofti.</title>
        <authorList>
            <person name="Nutman T.B."/>
            <person name="Fink D.L."/>
            <person name="Russ C."/>
            <person name="Young S."/>
            <person name="Zeng Q."/>
            <person name="Koehrsen M."/>
            <person name="Alvarado L."/>
            <person name="Berlin A."/>
            <person name="Chapman S.B."/>
            <person name="Chen Z."/>
            <person name="Freedman E."/>
            <person name="Gellesch M."/>
            <person name="Goldberg J."/>
            <person name="Griggs A."/>
            <person name="Gujja S."/>
            <person name="Heilman E.R."/>
            <person name="Heiman D."/>
            <person name="Hepburn T."/>
            <person name="Howarth C."/>
            <person name="Jen D."/>
            <person name="Larson L."/>
            <person name="Lewis B."/>
            <person name="Mehta T."/>
            <person name="Park D."/>
            <person name="Pearson M."/>
            <person name="Roberts A."/>
            <person name="Saif S."/>
            <person name="Shea T."/>
            <person name="Shenoy N."/>
            <person name="Sisk P."/>
            <person name="Stolte C."/>
            <person name="Sykes S."/>
            <person name="Walk T."/>
            <person name="White J."/>
            <person name="Yandava C."/>
            <person name="Haas B."/>
            <person name="Henn M.R."/>
            <person name="Nusbaum C."/>
            <person name="Birren B."/>
        </authorList>
    </citation>
    <scope>NUCLEOTIDE SEQUENCE [LARGE SCALE GENOMIC DNA]</scope>
    <source>
        <strain evidence="3">NA</strain>
    </source>
</reference>
<evidence type="ECO:0000313" key="2">
    <source>
        <dbReference type="EMBL" id="EJW83508.1"/>
    </source>
</evidence>
<comment type="caution">
    <text evidence="2">The sequence shown here is derived from an EMBL/GenBank/DDBJ whole genome shotgun (WGS) entry which is preliminary data.</text>
</comment>